<reference evidence="2" key="1">
    <citation type="submission" date="2022-08" db="EMBL/GenBank/DDBJ databases">
        <title>Genomic Encyclopedia of Type Strains, Phase V (KMG-V): Genome sequencing to study the core and pangenomes of soil and plant-associated prokaryotes.</title>
        <authorList>
            <person name="Whitman W."/>
        </authorList>
    </citation>
    <scope>NUCLEOTIDE SEQUENCE</scope>
    <source>
        <strain evidence="2">SP3049</strain>
    </source>
</reference>
<dbReference type="AlphaFoldDB" id="A0A9X2Q9F1"/>
<sequence length="62" mass="7307">MDLPVHLPALPRPARRGRQWQSNNDQPDFTDEEVLTIHVFGLIKKRTTISKIHEYKEGYFSE</sequence>
<gene>
    <name evidence="2" type="ORF">GGP61_003511</name>
</gene>
<proteinExistence type="predicted"/>
<evidence type="ECO:0000313" key="2">
    <source>
        <dbReference type="EMBL" id="MCS3711876.1"/>
    </source>
</evidence>
<dbReference type="Proteomes" id="UP001155057">
    <property type="component" value="Unassembled WGS sequence"/>
</dbReference>
<comment type="caution">
    <text evidence="2">The sequence shown here is derived from an EMBL/GenBank/DDBJ whole genome shotgun (WGS) entry which is preliminary data.</text>
</comment>
<accession>A0A9X2Q9F1</accession>
<evidence type="ECO:0000256" key="1">
    <source>
        <dbReference type="SAM" id="MobiDB-lite"/>
    </source>
</evidence>
<protein>
    <submittedName>
        <fullName evidence="2">Uncharacterized protein</fullName>
    </submittedName>
</protein>
<feature type="region of interest" description="Disordered" evidence="1">
    <location>
        <begin position="1"/>
        <end position="27"/>
    </location>
</feature>
<name>A0A9X2Q9F1_9BACT</name>
<evidence type="ECO:0000313" key="3">
    <source>
        <dbReference type="Proteomes" id="UP001155057"/>
    </source>
</evidence>
<dbReference type="EMBL" id="JANUAE010000019">
    <property type="protein sequence ID" value="MCS3711876.1"/>
    <property type="molecule type" value="Genomic_DNA"/>
</dbReference>
<organism evidence="2 3">
    <name type="scientific">Salinibacter ruber</name>
    <dbReference type="NCBI Taxonomy" id="146919"/>
    <lineage>
        <taxon>Bacteria</taxon>
        <taxon>Pseudomonadati</taxon>
        <taxon>Rhodothermota</taxon>
        <taxon>Rhodothermia</taxon>
        <taxon>Rhodothermales</taxon>
        <taxon>Salinibacteraceae</taxon>
        <taxon>Salinibacter</taxon>
    </lineage>
</organism>